<sequence>MNIIYPPLVEDSISYHFDEKNIEMEDKIRMYQHMIEVGIITEQGLPTEKALDMGWVKDFYEEEDLSFEDFLTLYPVFKRYDVNLFQKIDGFWEISLSFKELLKDHLLSENMSYDDRLQITEYLSER</sequence>
<dbReference type="OrthoDB" id="2303045at2"/>
<accession>A0A1J0A460</accession>
<dbReference type="KEGG" id="vte:BHY08_01980"/>
<organism evidence="1 2">
    <name type="scientific">Vagococcus teuberi</name>
    <dbReference type="NCBI Taxonomy" id="519472"/>
    <lineage>
        <taxon>Bacteria</taxon>
        <taxon>Bacillati</taxon>
        <taxon>Bacillota</taxon>
        <taxon>Bacilli</taxon>
        <taxon>Lactobacillales</taxon>
        <taxon>Enterococcaceae</taxon>
        <taxon>Vagococcus</taxon>
    </lineage>
</organism>
<protein>
    <submittedName>
        <fullName evidence="1">Uncharacterized protein</fullName>
    </submittedName>
</protein>
<dbReference type="EMBL" id="CP017267">
    <property type="protein sequence ID" value="APB30703.1"/>
    <property type="molecule type" value="Genomic_DNA"/>
</dbReference>
<proteinExistence type="predicted"/>
<evidence type="ECO:0000313" key="1">
    <source>
        <dbReference type="EMBL" id="APB30703.1"/>
    </source>
</evidence>
<reference evidence="1 2" key="1">
    <citation type="submission" date="2016-09" db="EMBL/GenBank/DDBJ databases">
        <title>Vagococcus teuberi sp. nov., isolated from the Malian artisanal sour milk fene.</title>
        <authorList>
            <person name="Wullschleger S."/>
            <person name="Seifert C."/>
            <person name="Baumgartner S."/>
            <person name="Lacroix C."/>
            <person name="Bonfoh B."/>
            <person name="Stevens M.J."/>
            <person name="Meile L."/>
        </authorList>
    </citation>
    <scope>NUCLEOTIDE SEQUENCE [LARGE SCALE GENOMIC DNA]</scope>
    <source>
        <strain evidence="1 2">DSM 21459</strain>
    </source>
</reference>
<dbReference type="AlphaFoldDB" id="A0A1J0A460"/>
<evidence type="ECO:0000313" key="2">
    <source>
        <dbReference type="Proteomes" id="UP000191200"/>
    </source>
</evidence>
<keyword evidence="2" id="KW-1185">Reference proteome</keyword>
<gene>
    <name evidence="1" type="ORF">BHY08_01980</name>
</gene>
<dbReference type="Proteomes" id="UP000191200">
    <property type="component" value="Chromosome"/>
</dbReference>
<dbReference type="STRING" id="519472.BHY08_01980"/>
<dbReference type="RefSeq" id="WP_071456272.1">
    <property type="nucleotide sequence ID" value="NZ_CP017267.1"/>
</dbReference>
<name>A0A1J0A460_9ENTE</name>